<dbReference type="Pfam" id="PF11974">
    <property type="entry name" value="bMG3"/>
    <property type="match status" value="1"/>
</dbReference>
<dbReference type="InterPro" id="IPR021868">
    <property type="entry name" value="Alpha_2_Macroglob_MG3"/>
</dbReference>
<feature type="domain" description="Alpha-2-macroglobulin bait region" evidence="3">
    <location>
        <begin position="1010"/>
        <end position="1167"/>
    </location>
</feature>
<dbReference type="Pfam" id="PF00207">
    <property type="entry name" value="A2M"/>
    <property type="match status" value="1"/>
</dbReference>
<feature type="domain" description="Alpha-2-macroglobulin" evidence="4">
    <location>
        <begin position="1249"/>
        <end position="1339"/>
    </location>
</feature>
<dbReference type="InterPro" id="IPR011625">
    <property type="entry name" value="A2M_N_BRD"/>
</dbReference>
<evidence type="ECO:0000313" key="6">
    <source>
        <dbReference type="Proteomes" id="UP000232638"/>
    </source>
</evidence>
<evidence type="ECO:0000259" key="3">
    <source>
        <dbReference type="SMART" id="SM01359"/>
    </source>
</evidence>
<dbReference type="InterPro" id="IPR002890">
    <property type="entry name" value="MG2"/>
</dbReference>
<dbReference type="Pfam" id="PF01835">
    <property type="entry name" value="MG2"/>
    <property type="match status" value="1"/>
</dbReference>
<dbReference type="KEGG" id="tsy:THSYN_19710"/>
<evidence type="ECO:0000313" key="5">
    <source>
        <dbReference type="EMBL" id="AUB82951.1"/>
    </source>
</evidence>
<reference evidence="5 6" key="1">
    <citation type="submission" date="2017-03" db="EMBL/GenBank/DDBJ databases">
        <title>Complete genome sequence of Candidatus 'Thiodictyon syntrophicum' sp. nov. strain Cad16T, a photolithoautotroph purple sulfur bacterium isolated from an alpine meromictic lake.</title>
        <authorList>
            <person name="Luedin S.M."/>
            <person name="Pothier J.F."/>
            <person name="Danza F."/>
            <person name="Storelli N."/>
            <person name="Wittwer M."/>
            <person name="Tonolla M."/>
        </authorList>
    </citation>
    <scope>NUCLEOTIDE SEQUENCE [LARGE SCALE GENOMIC DNA]</scope>
    <source>
        <strain evidence="5 6">Cad16T</strain>
    </source>
</reference>
<keyword evidence="6" id="KW-1185">Reference proteome</keyword>
<dbReference type="InterPro" id="IPR051802">
    <property type="entry name" value="YfhM-like"/>
</dbReference>
<dbReference type="OrthoDB" id="9767116at2"/>
<protein>
    <recommendedName>
        <fullName evidence="7">Alpha-2-macroglobulin</fullName>
    </recommendedName>
</protein>
<dbReference type="Proteomes" id="UP000232638">
    <property type="component" value="Chromosome"/>
</dbReference>
<evidence type="ECO:0000256" key="1">
    <source>
        <dbReference type="ARBA" id="ARBA00010556"/>
    </source>
</evidence>
<dbReference type="GO" id="GO:0004866">
    <property type="term" value="F:endopeptidase inhibitor activity"/>
    <property type="evidence" value="ECO:0007669"/>
    <property type="project" value="InterPro"/>
</dbReference>
<dbReference type="SMART" id="SM01359">
    <property type="entry name" value="A2M_N_2"/>
    <property type="match status" value="1"/>
</dbReference>
<sequence>MSIGRIGRWLTVAAAICGGLIAALVVLAAPPAARIERFSPTGRVDGVAQIEAGFSEPMVAFGDPRGPEPFVVDCPVPGAARWVDPTTWAYGFDGPLPAGIACRLRLREGLRTLAGHPVEGENDYAFDTGGPRITGTLPDIREPIDERQIFLLTLAAEADADSIREEARCVVAGEPAPRRIELLTGQRRTDLLARLGRTDEPRLVMVQCTGDLPADTDVTLSWGAGIRTPGGIAMGTAQPLPFRVRPPFTLHTECEADGEPIDRCNPEWRIGVRFSVPVAAAAAAGLRLRGPGGVRTPVPDEPAGEFIETLWFAAPFAEQTTLRVEVPPGLTDATGRPLVEPPPAALTVRTGQVPRSPLVRFPAGDILEARTGAVLPVMVRDLDGPLRGRRLRLSPAAGAPPDPAQEDGALLDGVRRLAEPTASAAGVRPSPFAAGAPTEPFAIEVPSNRGLIRAGIPLPGPGVYVVEADTPWVETQDPYPATLVLVTNLAVNVKTADEGSWLVWVTTLDEAQPVADASIALTDACTGTRLGEGRTDPDGIARIDPRRPSDSTDDRCRILVSVRTGEDLSFTLLSERQSRGDRSGAAPILHTVYDRTLLRAGETLSMKHILRRPVMDGLVVPSGWPDTLKITHLGSDSAYELPLVWDAQGIAESTWTIPPDAPLGPYSVGVDDPETVFDEEGQFEVAEFRIPAMTARIDAPGGTLVSGDAPAFDLSVKYLSGAPAADWPVSLSTRLEDAHRDGFDFYLYGPSGETGDDPAAALCRPDPDPERDAAPPVRTTLDAAGRARVSLPPLPQVCKPRTLLAMLDYQDPNGQQLTATHSLSLWPAAVSLDLEDEPRAPGDPLRVAVLALVHAGQPAAGQTITLDLLRRQSRHQREALGNGLFRDHGEAWVEQVATLCTGRTDRQGLMRCESRLPPTAIGDGLVLRAATRDARQRPAITARPLSQTSPRKPWPRLDLRAVRDSASDPFDDLDLQAVRDRAVTPDEQAVVERLERMAEWAPEVFDRGDLEADNGKTDYAPGETARLVLRMPFPSATALVTVEREGIMRAFVTRLAGERPTLSIPIKAHDAPNVRVSVLAVHGRQADAAPPTGLSDPGKPDYVRGTIELRVDPRAYRLEVQVHPAAEVYPVRARVPVRIQVRQADGGPLPHDAEVAVAAVDEALLQLVPNRSWAIEDAMLSRRHTMGVDTAVAFGRVLGLRRQGPAEREATDLFETLSERLDRMYQKIMMRGPDVPTGLGTVRSRFDTLLLWRGRVRLDDRGEAHIEVPLNDSLSAFRIVAVATAGTSLFGTGEARVRTAQDLALYAGLPPVVRAGDRFAAVFTAHNGGPRPLTVAATARVGTPTGDLPALPEQQLRLAPGASREFSWPIAVPADSTALTWEAGLQALGASATDRLRVAQEVRALVPVRTYQATLASLEQPFVLAVQAPADAVPGQGGLGVALRGRLGDGVDGLVDYMSHYPYGCLEQQVSVAVALRDHARWDAIVGRLGDYLDTQGRGALLRFFPGALPGDEVLTAYVLAIADEAGWPLPTDTRDTLIAGLNAFLKAGDGGPRHSAFADRTLRRLLVIEALSRYGAATPDLVADLDWQPQHWPTSALLDWIAILGRVDGIPEHAARRAQAQRLLRARRVVQGAGLVFTTPQADPLWWLMGSQDVDAVRAVLTLLPEADWRADLPRLLRGALARQRQGHWDLTTANAWGRLALERFSAAFEQQPVTGRTEAVLGGETRGHTWTQRGPGSGSGAGSGSAADWLFPWPDGPARPTLTLALTHQGQGQPWALIQSRAAVPLKAPLFAGYTIARTLTPVAQRRPGQWSRGDLAEVRLDLTAAAPMGWVVVNDPIPAGATILGSGFGGDTPAPSRDASEWRPTPTYEERRFDGLRAYYAQVPAGHWTLSYRLRLNNAGDFSLPPTRVEALYLPELFAEWPNAPIEVTE</sequence>
<dbReference type="PANTHER" id="PTHR40094">
    <property type="entry name" value="ALPHA-2-MACROGLOBULIN HOMOLOG"/>
    <property type="match status" value="1"/>
</dbReference>
<evidence type="ECO:0000256" key="2">
    <source>
        <dbReference type="SAM" id="MobiDB-lite"/>
    </source>
</evidence>
<organism evidence="5 6">
    <name type="scientific">Candidatus Thiodictyon syntrophicum</name>
    <dbReference type="NCBI Taxonomy" id="1166950"/>
    <lineage>
        <taxon>Bacteria</taxon>
        <taxon>Pseudomonadati</taxon>
        <taxon>Pseudomonadota</taxon>
        <taxon>Gammaproteobacteria</taxon>
        <taxon>Chromatiales</taxon>
        <taxon>Chromatiaceae</taxon>
        <taxon>Thiodictyon</taxon>
    </lineage>
</organism>
<accession>A0A2K8UD01</accession>
<dbReference type="Gene3D" id="2.60.40.1930">
    <property type="match status" value="1"/>
</dbReference>
<gene>
    <name evidence="5" type="ORF">THSYN_19710</name>
</gene>
<dbReference type="SMART" id="SM01360">
    <property type="entry name" value="A2M"/>
    <property type="match status" value="1"/>
</dbReference>
<comment type="similarity">
    <text evidence="1">Belongs to the protease inhibitor I39 (alpha-2-macroglobulin) family. Bacterial alpha-2-macroglobulin subfamily.</text>
</comment>
<dbReference type="InterPro" id="IPR001599">
    <property type="entry name" value="Macroglobln_a2"/>
</dbReference>
<dbReference type="PANTHER" id="PTHR40094:SF1">
    <property type="entry name" value="UBIQUITIN DOMAIN-CONTAINING PROTEIN"/>
    <property type="match status" value="1"/>
</dbReference>
<name>A0A2K8UD01_9GAMM</name>
<evidence type="ECO:0008006" key="7">
    <source>
        <dbReference type="Google" id="ProtNLM"/>
    </source>
</evidence>
<dbReference type="Pfam" id="PF07703">
    <property type="entry name" value="A2M_BRD"/>
    <property type="match status" value="1"/>
</dbReference>
<evidence type="ECO:0000259" key="4">
    <source>
        <dbReference type="SMART" id="SM01360"/>
    </source>
</evidence>
<dbReference type="InterPro" id="IPR041246">
    <property type="entry name" value="Bact_MG10"/>
</dbReference>
<feature type="region of interest" description="Disordered" evidence="2">
    <location>
        <begin position="530"/>
        <end position="552"/>
    </location>
</feature>
<dbReference type="Pfam" id="PF17973">
    <property type="entry name" value="bMG10"/>
    <property type="match status" value="1"/>
</dbReference>
<proteinExistence type="inferred from homology"/>
<feature type="compositionally biased region" description="Basic and acidic residues" evidence="2">
    <location>
        <begin position="531"/>
        <end position="552"/>
    </location>
</feature>
<dbReference type="EMBL" id="CP020370">
    <property type="protein sequence ID" value="AUB82951.1"/>
    <property type="molecule type" value="Genomic_DNA"/>
</dbReference>
<dbReference type="RefSeq" id="WP_100920655.1">
    <property type="nucleotide sequence ID" value="NZ_CP020370.1"/>
</dbReference>
<feature type="region of interest" description="Disordered" evidence="2">
    <location>
        <begin position="1727"/>
        <end position="1749"/>
    </location>
</feature>